<dbReference type="SMART" id="SM00871">
    <property type="entry name" value="AraC_E_bind"/>
    <property type="match status" value="1"/>
</dbReference>
<dbReference type="SUPFAM" id="SSF55136">
    <property type="entry name" value="Probable bacterial effector-binding domain"/>
    <property type="match status" value="1"/>
</dbReference>
<feature type="domain" description="AraC effector-binding" evidence="1">
    <location>
        <begin position="1"/>
        <end position="152"/>
    </location>
</feature>
<sequence length="152" mass="17758">MKVVELDEMMLVGIRVVCPGDQYVNEIPKATLRLKERLSEIENKESPARLIGAFIAGDYSDEEDGYWVCVEVNDVSQIPEGMVYIVVPKQSYAVVKHKGPNTEIRNTYERLHRWMEEQNLERFHKAWHLEIFEDWGVTDLSKIEVDLYDTIK</sequence>
<dbReference type="RefSeq" id="WP_307393221.1">
    <property type="nucleotide sequence ID" value="NZ_BAAADK010000011.1"/>
</dbReference>
<dbReference type="InterPro" id="IPR029441">
    <property type="entry name" value="Cass2"/>
</dbReference>
<gene>
    <name evidence="2" type="ORF">J2S11_001655</name>
</gene>
<dbReference type="InterPro" id="IPR011256">
    <property type="entry name" value="Reg_factor_effector_dom_sf"/>
</dbReference>
<dbReference type="InterPro" id="IPR010499">
    <property type="entry name" value="AraC_E-bd"/>
</dbReference>
<keyword evidence="3" id="KW-1185">Reference proteome</keyword>
<reference evidence="2 3" key="1">
    <citation type="submission" date="2023-07" db="EMBL/GenBank/DDBJ databases">
        <title>Genomic Encyclopedia of Type Strains, Phase IV (KMG-IV): sequencing the most valuable type-strain genomes for metagenomic binning, comparative biology and taxonomic classification.</title>
        <authorList>
            <person name="Goeker M."/>
        </authorList>
    </citation>
    <scope>NUCLEOTIDE SEQUENCE [LARGE SCALE GENOMIC DNA]</scope>
    <source>
        <strain evidence="2 3">DSM 12751</strain>
    </source>
</reference>
<dbReference type="Proteomes" id="UP001235840">
    <property type="component" value="Unassembled WGS sequence"/>
</dbReference>
<evidence type="ECO:0000313" key="2">
    <source>
        <dbReference type="EMBL" id="MDQ0165754.1"/>
    </source>
</evidence>
<dbReference type="PANTHER" id="PTHR36444">
    <property type="entry name" value="TRANSCRIPTIONAL REGULATOR PROTEIN YOBU-RELATED"/>
    <property type="match status" value="1"/>
</dbReference>
<organism evidence="2 3">
    <name type="scientific">Caldalkalibacillus horti</name>
    <dbReference type="NCBI Taxonomy" id="77523"/>
    <lineage>
        <taxon>Bacteria</taxon>
        <taxon>Bacillati</taxon>
        <taxon>Bacillota</taxon>
        <taxon>Bacilli</taxon>
        <taxon>Bacillales</taxon>
        <taxon>Bacillaceae</taxon>
        <taxon>Caldalkalibacillus</taxon>
    </lineage>
</organism>
<evidence type="ECO:0000313" key="3">
    <source>
        <dbReference type="Proteomes" id="UP001235840"/>
    </source>
</evidence>
<dbReference type="EMBL" id="JAUSTY010000005">
    <property type="protein sequence ID" value="MDQ0165754.1"/>
    <property type="molecule type" value="Genomic_DNA"/>
</dbReference>
<dbReference type="Gene3D" id="3.20.80.10">
    <property type="entry name" value="Regulatory factor, effector binding domain"/>
    <property type="match status" value="1"/>
</dbReference>
<comment type="caution">
    <text evidence="2">The sequence shown here is derived from an EMBL/GenBank/DDBJ whole genome shotgun (WGS) entry which is preliminary data.</text>
</comment>
<protein>
    <submittedName>
        <fullName evidence="2">Transcriptional regulator YdeE</fullName>
    </submittedName>
</protein>
<evidence type="ECO:0000259" key="1">
    <source>
        <dbReference type="SMART" id="SM00871"/>
    </source>
</evidence>
<dbReference type="InterPro" id="IPR053182">
    <property type="entry name" value="YobU-like_regulator"/>
</dbReference>
<dbReference type="Pfam" id="PF14526">
    <property type="entry name" value="Cass2"/>
    <property type="match status" value="1"/>
</dbReference>
<accession>A0ABT9VXZ8</accession>
<proteinExistence type="predicted"/>
<dbReference type="PANTHER" id="PTHR36444:SF2">
    <property type="entry name" value="TRANSCRIPTIONAL REGULATOR PROTEIN YOBU-RELATED"/>
    <property type="match status" value="1"/>
</dbReference>
<name>A0ABT9VXZ8_9BACI</name>